<reference evidence="1" key="1">
    <citation type="submission" date="2020-03" db="EMBL/GenBank/DDBJ databases">
        <title>A high-quality chromosome-level genome assembly of a woody plant with both climbing and erect habits, Rhamnella rubrinervis.</title>
        <authorList>
            <person name="Lu Z."/>
            <person name="Yang Y."/>
            <person name="Zhu X."/>
            <person name="Sun Y."/>
        </authorList>
    </citation>
    <scope>NUCLEOTIDE SEQUENCE</scope>
    <source>
        <strain evidence="1">BYM</strain>
        <tissue evidence="1">Leaf</tissue>
    </source>
</reference>
<evidence type="ECO:0000313" key="2">
    <source>
        <dbReference type="Proteomes" id="UP000796880"/>
    </source>
</evidence>
<evidence type="ECO:0000313" key="1">
    <source>
        <dbReference type="EMBL" id="KAF3431085.1"/>
    </source>
</evidence>
<proteinExistence type="predicted"/>
<dbReference type="Proteomes" id="UP000796880">
    <property type="component" value="Unassembled WGS sequence"/>
</dbReference>
<protein>
    <submittedName>
        <fullName evidence="1">Uncharacterized protein</fullName>
    </submittedName>
</protein>
<dbReference type="AlphaFoldDB" id="A0A8K0DNM4"/>
<keyword evidence="2" id="KW-1185">Reference proteome</keyword>
<comment type="caution">
    <text evidence="1">The sequence shown here is derived from an EMBL/GenBank/DDBJ whole genome shotgun (WGS) entry which is preliminary data.</text>
</comment>
<dbReference type="OrthoDB" id="1050647at2759"/>
<name>A0A8K0DNM4_9ROSA</name>
<gene>
    <name evidence="1" type="ORF">FNV43_RR25815</name>
</gene>
<sequence length="197" mass="21283">MTKFINSQGIAAVHATLSEDDIQFLETHMENLNMFAGEQTEASASITIQQLRQNSGDLENVVERFKAIFKAIVVVQIGAAAISQALAEVDLQFLRAHIPDMDLYMANSENTGIILAERAEEEVVGGLDEGKWAEPYPIEAQSVINALGVKISLPKSLISDIGGCEFAKRFRICDRDLSPVSVNASCGASCCCMDASV</sequence>
<organism evidence="1 2">
    <name type="scientific">Rhamnella rubrinervis</name>
    <dbReference type="NCBI Taxonomy" id="2594499"/>
    <lineage>
        <taxon>Eukaryota</taxon>
        <taxon>Viridiplantae</taxon>
        <taxon>Streptophyta</taxon>
        <taxon>Embryophyta</taxon>
        <taxon>Tracheophyta</taxon>
        <taxon>Spermatophyta</taxon>
        <taxon>Magnoliopsida</taxon>
        <taxon>eudicotyledons</taxon>
        <taxon>Gunneridae</taxon>
        <taxon>Pentapetalae</taxon>
        <taxon>rosids</taxon>
        <taxon>fabids</taxon>
        <taxon>Rosales</taxon>
        <taxon>Rhamnaceae</taxon>
        <taxon>rhamnoid group</taxon>
        <taxon>Rhamneae</taxon>
        <taxon>Rhamnella</taxon>
    </lineage>
</organism>
<accession>A0A8K0DNM4</accession>
<dbReference type="EMBL" id="VOIH02000012">
    <property type="protein sequence ID" value="KAF3431085.1"/>
    <property type="molecule type" value="Genomic_DNA"/>
</dbReference>